<reference evidence="4 5" key="1">
    <citation type="journal article" date="2019" name="PLoS Biol.">
        <title>Sex chromosomes control vertical transmission of feminizing Wolbachia symbionts in an isopod.</title>
        <authorList>
            <person name="Becking T."/>
            <person name="Chebbi M.A."/>
            <person name="Giraud I."/>
            <person name="Moumen B."/>
            <person name="Laverre T."/>
            <person name="Caubet Y."/>
            <person name="Peccoud J."/>
            <person name="Gilbert C."/>
            <person name="Cordaux R."/>
        </authorList>
    </citation>
    <scope>NUCLEOTIDE SEQUENCE [LARGE SCALE GENOMIC DNA]</scope>
    <source>
        <strain evidence="4">ANa2</strain>
        <tissue evidence="4">Whole body excluding digestive tract and cuticle</tissue>
    </source>
</reference>
<organism evidence="4 5">
    <name type="scientific">Armadillidium nasatum</name>
    <dbReference type="NCBI Taxonomy" id="96803"/>
    <lineage>
        <taxon>Eukaryota</taxon>
        <taxon>Metazoa</taxon>
        <taxon>Ecdysozoa</taxon>
        <taxon>Arthropoda</taxon>
        <taxon>Crustacea</taxon>
        <taxon>Multicrustacea</taxon>
        <taxon>Malacostraca</taxon>
        <taxon>Eumalacostraca</taxon>
        <taxon>Peracarida</taxon>
        <taxon>Isopoda</taxon>
        <taxon>Oniscidea</taxon>
        <taxon>Crinocheta</taxon>
        <taxon>Armadillidiidae</taxon>
        <taxon>Armadillidium</taxon>
    </lineage>
</organism>
<feature type="non-terminal residue" evidence="4">
    <location>
        <position position="1"/>
    </location>
</feature>
<dbReference type="AlphaFoldDB" id="A0A5N5SJ71"/>
<proteinExistence type="predicted"/>
<dbReference type="GO" id="GO:0005737">
    <property type="term" value="C:cytoplasm"/>
    <property type="evidence" value="ECO:0007669"/>
    <property type="project" value="UniProtKB-SubCell"/>
</dbReference>
<evidence type="ECO:0000313" key="4">
    <source>
        <dbReference type="EMBL" id="KAB7494017.1"/>
    </source>
</evidence>
<comment type="subcellular location">
    <subcellularLocation>
        <location evidence="1">Cytoplasm</location>
    </subcellularLocation>
</comment>
<feature type="domain" description="PLEKHM2 PH" evidence="3">
    <location>
        <begin position="113"/>
        <end position="181"/>
    </location>
</feature>
<keyword evidence="4" id="KW-0418">Kinase</keyword>
<protein>
    <submittedName>
        <fullName evidence="4">Serine/threonine-protein kinase 11-interacting protein</fullName>
    </submittedName>
</protein>
<name>A0A5N5SJ71_9CRUS</name>
<dbReference type="InterPro" id="IPR057288">
    <property type="entry name" value="PH_PLEKHM2"/>
</dbReference>
<accession>A0A5N5SJ71</accession>
<dbReference type="Proteomes" id="UP000326759">
    <property type="component" value="Unassembled WGS sequence"/>
</dbReference>
<keyword evidence="4" id="KW-0808">Transferase</keyword>
<dbReference type="EMBL" id="SEYY01024589">
    <property type="protein sequence ID" value="KAB7494017.1"/>
    <property type="molecule type" value="Genomic_DNA"/>
</dbReference>
<evidence type="ECO:0000259" key="3">
    <source>
        <dbReference type="Pfam" id="PF23142"/>
    </source>
</evidence>
<evidence type="ECO:0000256" key="1">
    <source>
        <dbReference type="ARBA" id="ARBA00004496"/>
    </source>
</evidence>
<keyword evidence="2" id="KW-0963">Cytoplasm</keyword>
<evidence type="ECO:0000256" key="2">
    <source>
        <dbReference type="ARBA" id="ARBA00022490"/>
    </source>
</evidence>
<sequence length="205" mass="23642">FVTSERVIKNPDEQLNFSSSIKSTDTVCHRPHFKSSTKTLKEVFDMHPEFDHDRKGIVLGDACNSVSLKKWEKDIVGCYTSYSRESLMNTSEEESVSDSYRISDIPIFSYDDFTAVDHRLKLYCEVFLFTEHQEVLQGLFKAVVSTENETPFLGVLAISNRKIYILRITSEENDSPQEWLEVNVICYLEEVPSLYTVLHKARCCC</sequence>
<comment type="caution">
    <text evidence="4">The sequence shown here is derived from an EMBL/GenBank/DDBJ whole genome shotgun (WGS) entry which is preliminary data.</text>
</comment>
<dbReference type="GO" id="GO:0016301">
    <property type="term" value="F:kinase activity"/>
    <property type="evidence" value="ECO:0007669"/>
    <property type="project" value="UniProtKB-KW"/>
</dbReference>
<dbReference type="Pfam" id="PF23142">
    <property type="entry name" value="PH_PLEKHM2"/>
    <property type="match status" value="1"/>
</dbReference>
<gene>
    <name evidence="4" type="primary">STK11IP</name>
    <name evidence="4" type="ORF">Anas_11028</name>
</gene>
<dbReference type="OrthoDB" id="6351323at2759"/>
<keyword evidence="5" id="KW-1185">Reference proteome</keyword>
<evidence type="ECO:0000313" key="5">
    <source>
        <dbReference type="Proteomes" id="UP000326759"/>
    </source>
</evidence>